<dbReference type="Pfam" id="PF03235">
    <property type="entry name" value="GmrSD_N"/>
    <property type="match status" value="1"/>
</dbReference>
<organism evidence="2 3">
    <name type="scientific">Lutibaculum baratangense AMV1</name>
    <dbReference type="NCBI Taxonomy" id="631454"/>
    <lineage>
        <taxon>Bacteria</taxon>
        <taxon>Pseudomonadati</taxon>
        <taxon>Pseudomonadota</taxon>
        <taxon>Alphaproteobacteria</taxon>
        <taxon>Hyphomicrobiales</taxon>
        <taxon>Tepidamorphaceae</taxon>
        <taxon>Lutibaculum</taxon>
    </lineage>
</organism>
<sequence>MATQRYSVTPHPIETLLTWVKSGEIAIPEIQRPFVWDATKVRNLLDSLYQGYPVGYLIAWRNPSVRLKDGTTSSGKRILIDGQQRVTALMAALLGQEVLTKDYETVRIRIAFHPVEERFEVSNPAIRKDAAWIPDLAAVFSPDASLTELTDDYSERNPSADRKQVSRILERVRKVINNHVGIIELAEDLDIETVTEIFIRVNSAGASLSQADFAMSKIAANDTYGGNMLRKAIDYFCHLAVAPEFLSRIEKGDKAFAASEFLPKMRWLKDVNDDLYDPSYTDMLRVAFTSEFRRGKLQDLVALLSGRNFETKQYEEAVAEEAFARLKTGVLNFMNKTHFDRLTMILRSAGFITSGLIRSQNAINFAYILYLRGRAEGMPAADIERLVRRWYVMSLLRGRYSGSPETAFDFDIRQIEARGLTAYCEAVIDAELPDSFWSTLLPQEMETSSASSPYFLVYQAAQAKLGDLGFLSRDITVRDLLLNRSDVHHVYPRNHLKKQGMARGRYNQIANFVLAQSEINIVIGDRAPEVYFAELADQCNGGIKKYGGITTLDELRANLSMSCLPETMLDGEIPDFGEFLDMRRHLMATKIKTYFEGL</sequence>
<dbReference type="Proteomes" id="UP000017819">
    <property type="component" value="Unassembled WGS sequence"/>
</dbReference>
<dbReference type="PANTHER" id="PTHR37292:SF2">
    <property type="entry name" value="DUF262 DOMAIN-CONTAINING PROTEIN"/>
    <property type="match status" value="1"/>
</dbReference>
<dbReference type="PATRIC" id="fig|631454.5.peg.1109"/>
<dbReference type="eggNOG" id="COG1479">
    <property type="taxonomic scope" value="Bacteria"/>
</dbReference>
<protein>
    <recommendedName>
        <fullName evidence="1">GmrSD restriction endonucleases N-terminal domain-containing protein</fullName>
    </recommendedName>
</protein>
<evidence type="ECO:0000259" key="1">
    <source>
        <dbReference type="Pfam" id="PF03235"/>
    </source>
</evidence>
<accession>V4RT12</accession>
<keyword evidence="3" id="KW-1185">Reference proteome</keyword>
<dbReference type="InterPro" id="IPR004919">
    <property type="entry name" value="GmrSD_N"/>
</dbReference>
<name>V4RT12_9HYPH</name>
<comment type="caution">
    <text evidence="2">The sequence shown here is derived from an EMBL/GenBank/DDBJ whole genome shotgun (WGS) entry which is preliminary data.</text>
</comment>
<dbReference type="EMBL" id="AWXZ01000016">
    <property type="protein sequence ID" value="ESR26265.1"/>
    <property type="molecule type" value="Genomic_DNA"/>
</dbReference>
<evidence type="ECO:0000313" key="2">
    <source>
        <dbReference type="EMBL" id="ESR26265.1"/>
    </source>
</evidence>
<evidence type="ECO:0000313" key="3">
    <source>
        <dbReference type="Proteomes" id="UP000017819"/>
    </source>
</evidence>
<feature type="domain" description="GmrSD restriction endonucleases N-terminal" evidence="1">
    <location>
        <begin position="15"/>
        <end position="217"/>
    </location>
</feature>
<dbReference type="OrthoDB" id="9798761at2"/>
<gene>
    <name evidence="2" type="ORF">N177_1124</name>
</gene>
<dbReference type="AlphaFoldDB" id="V4RT12"/>
<dbReference type="eggNOG" id="COG3472">
    <property type="taxonomic scope" value="Bacteria"/>
</dbReference>
<dbReference type="PANTHER" id="PTHR37292">
    <property type="entry name" value="VNG6097C"/>
    <property type="match status" value="1"/>
</dbReference>
<reference evidence="2 3" key="1">
    <citation type="journal article" date="2014" name="Genome Announc.">
        <title>Draft Genome Sequence of Lutibaculum baratangense Strain AMV1T, Isolated from a Mud Volcano in Andamans, India.</title>
        <authorList>
            <person name="Singh A."/>
            <person name="Sreenivas A."/>
            <person name="Sathyanarayana Reddy G."/>
            <person name="Pinnaka A.K."/>
            <person name="Shivaji S."/>
        </authorList>
    </citation>
    <scope>NUCLEOTIDE SEQUENCE [LARGE SCALE GENOMIC DNA]</scope>
    <source>
        <strain evidence="2 3">AMV1</strain>
    </source>
</reference>
<dbReference type="STRING" id="631454.N177_1124"/>
<proteinExistence type="predicted"/>